<dbReference type="EC" id="2.7.7.65" evidence="1"/>
<organism evidence="9 10">
    <name type="scientific">Aureliella helgolandensis</name>
    <dbReference type="NCBI Taxonomy" id="2527968"/>
    <lineage>
        <taxon>Bacteria</taxon>
        <taxon>Pseudomonadati</taxon>
        <taxon>Planctomycetota</taxon>
        <taxon>Planctomycetia</taxon>
        <taxon>Pirellulales</taxon>
        <taxon>Pirellulaceae</taxon>
        <taxon>Aureliella</taxon>
    </lineage>
</organism>
<dbReference type="Pfam" id="PF00571">
    <property type="entry name" value="CBS"/>
    <property type="match status" value="2"/>
</dbReference>
<dbReference type="InterPro" id="IPR000644">
    <property type="entry name" value="CBS_dom"/>
</dbReference>
<dbReference type="SMART" id="SM00267">
    <property type="entry name" value="GGDEF"/>
    <property type="match status" value="1"/>
</dbReference>
<dbReference type="FunFam" id="3.30.70.270:FF:000001">
    <property type="entry name" value="Diguanylate cyclase domain protein"/>
    <property type="match status" value="1"/>
</dbReference>
<dbReference type="AlphaFoldDB" id="A0A518G095"/>
<protein>
    <recommendedName>
        <fullName evidence="1">diguanylate cyclase</fullName>
        <ecNumber evidence="1">2.7.7.65</ecNumber>
    </recommendedName>
</protein>
<dbReference type="SUPFAM" id="SSF52172">
    <property type="entry name" value="CheY-like"/>
    <property type="match status" value="1"/>
</dbReference>
<dbReference type="Gene3D" id="3.40.50.2300">
    <property type="match status" value="1"/>
</dbReference>
<dbReference type="InterPro" id="IPR000160">
    <property type="entry name" value="GGDEF_dom"/>
</dbReference>
<evidence type="ECO:0000256" key="3">
    <source>
        <dbReference type="PROSITE-ProRule" id="PRU00169"/>
    </source>
</evidence>
<feature type="domain" description="Response regulatory" evidence="6">
    <location>
        <begin position="13"/>
        <end position="129"/>
    </location>
</feature>
<dbReference type="GO" id="GO:0005886">
    <property type="term" value="C:plasma membrane"/>
    <property type="evidence" value="ECO:0007669"/>
    <property type="project" value="TreeGrafter"/>
</dbReference>
<evidence type="ECO:0000259" key="7">
    <source>
        <dbReference type="PROSITE" id="PS50887"/>
    </source>
</evidence>
<feature type="coiled-coil region" evidence="5">
    <location>
        <begin position="118"/>
        <end position="145"/>
    </location>
</feature>
<dbReference type="PROSITE" id="PS50110">
    <property type="entry name" value="RESPONSE_REGULATORY"/>
    <property type="match status" value="1"/>
</dbReference>
<dbReference type="InterPro" id="IPR011006">
    <property type="entry name" value="CheY-like_superfamily"/>
</dbReference>
<dbReference type="InterPro" id="IPR001789">
    <property type="entry name" value="Sig_transdc_resp-reg_receiver"/>
</dbReference>
<dbReference type="PANTHER" id="PTHR45138:SF9">
    <property type="entry name" value="DIGUANYLATE CYCLASE DGCM-RELATED"/>
    <property type="match status" value="1"/>
</dbReference>
<keyword evidence="3" id="KW-0597">Phosphoprotein</keyword>
<proteinExistence type="predicted"/>
<dbReference type="EMBL" id="CP036298">
    <property type="protein sequence ID" value="QDV22025.1"/>
    <property type="molecule type" value="Genomic_DNA"/>
</dbReference>
<name>A0A518G095_9BACT</name>
<dbReference type="SUPFAM" id="SSF55073">
    <property type="entry name" value="Nucleotide cyclase"/>
    <property type="match status" value="1"/>
</dbReference>
<dbReference type="PANTHER" id="PTHR45138">
    <property type="entry name" value="REGULATORY COMPONENTS OF SENSORY TRANSDUCTION SYSTEM"/>
    <property type="match status" value="1"/>
</dbReference>
<dbReference type="Gene3D" id="3.10.580.10">
    <property type="entry name" value="CBS-domain"/>
    <property type="match status" value="1"/>
</dbReference>
<dbReference type="Gene3D" id="3.30.70.270">
    <property type="match status" value="1"/>
</dbReference>
<dbReference type="InterPro" id="IPR043128">
    <property type="entry name" value="Rev_trsase/Diguanyl_cyclase"/>
</dbReference>
<feature type="modified residue" description="4-aspartylphosphate" evidence="3">
    <location>
        <position position="62"/>
    </location>
</feature>
<accession>A0A518G095</accession>
<evidence type="ECO:0000256" key="5">
    <source>
        <dbReference type="SAM" id="Coils"/>
    </source>
</evidence>
<reference evidence="9 10" key="1">
    <citation type="submission" date="2019-02" db="EMBL/GenBank/DDBJ databases">
        <title>Deep-cultivation of Planctomycetes and their phenomic and genomic characterization uncovers novel biology.</title>
        <authorList>
            <person name="Wiegand S."/>
            <person name="Jogler M."/>
            <person name="Boedeker C."/>
            <person name="Pinto D."/>
            <person name="Vollmers J."/>
            <person name="Rivas-Marin E."/>
            <person name="Kohn T."/>
            <person name="Peeters S.H."/>
            <person name="Heuer A."/>
            <person name="Rast P."/>
            <person name="Oberbeckmann S."/>
            <person name="Bunk B."/>
            <person name="Jeske O."/>
            <person name="Meyerdierks A."/>
            <person name="Storesund J.E."/>
            <person name="Kallscheuer N."/>
            <person name="Luecker S."/>
            <person name="Lage O.M."/>
            <person name="Pohl T."/>
            <person name="Merkel B.J."/>
            <person name="Hornburger P."/>
            <person name="Mueller R.-W."/>
            <person name="Bruemmer F."/>
            <person name="Labrenz M."/>
            <person name="Spormann A.M."/>
            <person name="Op den Camp H."/>
            <person name="Overmann J."/>
            <person name="Amann R."/>
            <person name="Jetten M.S.M."/>
            <person name="Mascher T."/>
            <person name="Medema M.H."/>
            <person name="Devos D.P."/>
            <person name="Kaster A.-K."/>
            <person name="Ovreas L."/>
            <person name="Rohde M."/>
            <person name="Galperin M.Y."/>
            <person name="Jogler C."/>
        </authorList>
    </citation>
    <scope>NUCLEOTIDE SEQUENCE [LARGE SCALE GENOMIC DNA]</scope>
    <source>
        <strain evidence="9 10">Q31a</strain>
    </source>
</reference>
<gene>
    <name evidence="9" type="primary">pleD_2</name>
    <name evidence="9" type="ORF">Q31a_03040</name>
</gene>
<comment type="catalytic activity">
    <reaction evidence="2">
        <text>2 GTP = 3',3'-c-di-GMP + 2 diphosphate</text>
        <dbReference type="Rhea" id="RHEA:24898"/>
        <dbReference type="ChEBI" id="CHEBI:33019"/>
        <dbReference type="ChEBI" id="CHEBI:37565"/>
        <dbReference type="ChEBI" id="CHEBI:58805"/>
        <dbReference type="EC" id="2.7.7.65"/>
    </reaction>
</comment>
<dbReference type="PROSITE" id="PS51371">
    <property type="entry name" value="CBS"/>
    <property type="match status" value="2"/>
</dbReference>
<dbReference type="InterPro" id="IPR029787">
    <property type="entry name" value="Nucleotide_cyclase"/>
</dbReference>
<dbReference type="Pfam" id="PF00990">
    <property type="entry name" value="GGDEF"/>
    <property type="match status" value="1"/>
</dbReference>
<dbReference type="CDD" id="cd02205">
    <property type="entry name" value="CBS_pair_SF"/>
    <property type="match status" value="1"/>
</dbReference>
<dbReference type="InterPro" id="IPR046342">
    <property type="entry name" value="CBS_dom_sf"/>
</dbReference>
<dbReference type="SUPFAM" id="SSF54631">
    <property type="entry name" value="CBS-domain pair"/>
    <property type="match status" value="1"/>
</dbReference>
<dbReference type="CDD" id="cd01949">
    <property type="entry name" value="GGDEF"/>
    <property type="match status" value="1"/>
</dbReference>
<keyword evidence="5" id="KW-0175">Coiled coil</keyword>
<dbReference type="Pfam" id="PF00072">
    <property type="entry name" value="Response_reg"/>
    <property type="match status" value="1"/>
</dbReference>
<dbReference type="NCBIfam" id="TIGR00254">
    <property type="entry name" value="GGDEF"/>
    <property type="match status" value="1"/>
</dbReference>
<dbReference type="InterPro" id="IPR050469">
    <property type="entry name" value="Diguanylate_Cyclase"/>
</dbReference>
<dbReference type="GO" id="GO:0000160">
    <property type="term" value="P:phosphorelay signal transduction system"/>
    <property type="evidence" value="ECO:0007669"/>
    <property type="project" value="InterPro"/>
</dbReference>
<dbReference type="KEGG" id="ahel:Q31a_03040"/>
<evidence type="ECO:0000313" key="10">
    <source>
        <dbReference type="Proteomes" id="UP000318017"/>
    </source>
</evidence>
<evidence type="ECO:0000256" key="4">
    <source>
        <dbReference type="PROSITE-ProRule" id="PRU00703"/>
    </source>
</evidence>
<feature type="domain" description="GGDEF" evidence="7">
    <location>
        <begin position="172"/>
        <end position="305"/>
    </location>
</feature>
<evidence type="ECO:0000259" key="8">
    <source>
        <dbReference type="PROSITE" id="PS51371"/>
    </source>
</evidence>
<dbReference type="GO" id="GO:0043709">
    <property type="term" value="P:cell adhesion involved in single-species biofilm formation"/>
    <property type="evidence" value="ECO:0007669"/>
    <property type="project" value="TreeGrafter"/>
</dbReference>
<dbReference type="PROSITE" id="PS50887">
    <property type="entry name" value="GGDEF"/>
    <property type="match status" value="1"/>
</dbReference>
<feature type="domain" description="CBS" evidence="8">
    <location>
        <begin position="334"/>
        <end position="392"/>
    </location>
</feature>
<evidence type="ECO:0000313" key="9">
    <source>
        <dbReference type="EMBL" id="QDV22025.1"/>
    </source>
</evidence>
<sequence length="454" mass="50492">MSVDPVTGMKRPQVLVVDDHPTTRKLMSAWLELSGYQVAQAEDGIRAWSAAEFDCPPIVVTDWNMPEMSGLDLCRSIRAKLCNEHVYILIATSRDSGDDLSEAMAAGANDFLSKPIQEDEFLARIQNAENAIRQLQIQTELAEIDGLTGLLNRRTFVERSQTAIEAAMARNRPASCLMMDIDLFKQYNDEYGHAVGDEVLRLVGSIIKEMCQHQELAGRLGGDEFCLFLTDYEEPQAVQFAEELRNRIASRSADVIGAKMMVRTTMGVSPLLGHCENLTALLEQADRALLAAKSEGRDRTQSYSSLQRQQLQTCDLSVESHLTDLKGTTADKLMTTSIAIYGEQESFRTSLASFLASNADSACVVNQNQQLVGMVSERDYLNAMASRKELDTPLRDLMNCNIARFTPETTADQIWQTLQRTPMLRSVVVDENGVPLGMIERRALLSLLRDIGNI</sequence>
<keyword evidence="10" id="KW-1185">Reference proteome</keyword>
<evidence type="ECO:0000256" key="2">
    <source>
        <dbReference type="ARBA" id="ARBA00034247"/>
    </source>
</evidence>
<dbReference type="GO" id="GO:0052621">
    <property type="term" value="F:diguanylate cyclase activity"/>
    <property type="evidence" value="ECO:0007669"/>
    <property type="project" value="UniProtKB-EC"/>
</dbReference>
<keyword evidence="4" id="KW-0129">CBS domain</keyword>
<dbReference type="SMART" id="SM00448">
    <property type="entry name" value="REC"/>
    <property type="match status" value="1"/>
</dbReference>
<dbReference type="GO" id="GO:1902201">
    <property type="term" value="P:negative regulation of bacterial-type flagellum-dependent cell motility"/>
    <property type="evidence" value="ECO:0007669"/>
    <property type="project" value="TreeGrafter"/>
</dbReference>
<evidence type="ECO:0000256" key="1">
    <source>
        <dbReference type="ARBA" id="ARBA00012528"/>
    </source>
</evidence>
<evidence type="ECO:0000259" key="6">
    <source>
        <dbReference type="PROSITE" id="PS50110"/>
    </source>
</evidence>
<dbReference type="Proteomes" id="UP000318017">
    <property type="component" value="Chromosome"/>
</dbReference>
<feature type="domain" description="CBS" evidence="8">
    <location>
        <begin position="398"/>
        <end position="454"/>
    </location>
</feature>